<dbReference type="AlphaFoldDB" id="A0AAP0IY17"/>
<dbReference type="Proteomes" id="UP001417504">
    <property type="component" value="Unassembled WGS sequence"/>
</dbReference>
<protein>
    <submittedName>
        <fullName evidence="1">Uncharacterized protein</fullName>
    </submittedName>
</protein>
<reference evidence="1 2" key="1">
    <citation type="submission" date="2024-01" db="EMBL/GenBank/DDBJ databases">
        <title>Genome assemblies of Stephania.</title>
        <authorList>
            <person name="Yang L."/>
        </authorList>
    </citation>
    <scope>NUCLEOTIDE SEQUENCE [LARGE SCALE GENOMIC DNA]</scope>
    <source>
        <strain evidence="1">QJT</strain>
        <tissue evidence="1">Leaf</tissue>
    </source>
</reference>
<keyword evidence="2" id="KW-1185">Reference proteome</keyword>
<dbReference type="EMBL" id="JBBNAE010000005">
    <property type="protein sequence ID" value="KAK9123808.1"/>
    <property type="molecule type" value="Genomic_DNA"/>
</dbReference>
<evidence type="ECO:0000313" key="1">
    <source>
        <dbReference type="EMBL" id="KAK9123808.1"/>
    </source>
</evidence>
<name>A0AAP0IY17_9MAGN</name>
<proteinExistence type="predicted"/>
<organism evidence="1 2">
    <name type="scientific">Stephania japonica</name>
    <dbReference type="NCBI Taxonomy" id="461633"/>
    <lineage>
        <taxon>Eukaryota</taxon>
        <taxon>Viridiplantae</taxon>
        <taxon>Streptophyta</taxon>
        <taxon>Embryophyta</taxon>
        <taxon>Tracheophyta</taxon>
        <taxon>Spermatophyta</taxon>
        <taxon>Magnoliopsida</taxon>
        <taxon>Ranunculales</taxon>
        <taxon>Menispermaceae</taxon>
        <taxon>Menispermoideae</taxon>
        <taxon>Cissampelideae</taxon>
        <taxon>Stephania</taxon>
    </lineage>
</organism>
<evidence type="ECO:0000313" key="2">
    <source>
        <dbReference type="Proteomes" id="UP001417504"/>
    </source>
</evidence>
<gene>
    <name evidence="1" type="ORF">Sjap_013410</name>
</gene>
<comment type="caution">
    <text evidence="1">The sequence shown here is derived from an EMBL/GenBank/DDBJ whole genome shotgun (WGS) entry which is preliminary data.</text>
</comment>
<sequence length="245" mass="27389">MSLRFVSHLFSYPLRLAELVIGGCCLVGMASVGVVGDLSMTSMMPRCFCEAQVVPTKRFLSRGKPYKTQSLGRRTSKFRCGVKSHRDENEQITHQHVERNEEISVEGTMGPRLGDVCQKDINRICKIGKFIDFGNSSGLAEVREDRRFAVNRGHRFESGGERLAWGSQMVWEGLRSIAHTACAVPEGMSNSFKWGYILQRLCGTLELTKSPNHDPRLTSLQMWESNQRFNASLSSPICAGVQDSP</sequence>
<accession>A0AAP0IY17</accession>